<feature type="repeat" description="PPR" evidence="4">
    <location>
        <begin position="212"/>
        <end position="246"/>
    </location>
</feature>
<dbReference type="Pfam" id="PF14432">
    <property type="entry name" value="DYW_deaminase"/>
    <property type="match status" value="1"/>
</dbReference>
<dbReference type="PANTHER" id="PTHR47926">
    <property type="entry name" value="PENTATRICOPEPTIDE REPEAT-CONTAINING PROTEIN"/>
    <property type="match status" value="1"/>
</dbReference>
<accession>A0A6A1UUW0</accession>
<dbReference type="InterPro" id="IPR002885">
    <property type="entry name" value="PPR_rpt"/>
</dbReference>
<feature type="repeat" description="PPR" evidence="4">
    <location>
        <begin position="348"/>
        <end position="382"/>
    </location>
</feature>
<name>A0A6A1UUW0_9ROSI</name>
<gene>
    <name evidence="6" type="ORF">CJ030_MR8G000665</name>
</gene>
<keyword evidence="2" id="KW-0677">Repeat</keyword>
<keyword evidence="7" id="KW-1185">Reference proteome</keyword>
<feature type="repeat" description="PPR" evidence="4">
    <location>
        <begin position="313"/>
        <end position="347"/>
    </location>
</feature>
<reference evidence="6 7" key="1">
    <citation type="journal article" date="2019" name="Plant Biotechnol. J.">
        <title>The red bayberry genome and genetic basis of sex determination.</title>
        <authorList>
            <person name="Jia H.M."/>
            <person name="Jia H.J."/>
            <person name="Cai Q.L."/>
            <person name="Wang Y."/>
            <person name="Zhao H.B."/>
            <person name="Yang W.F."/>
            <person name="Wang G.Y."/>
            <person name="Li Y.H."/>
            <person name="Zhan D.L."/>
            <person name="Shen Y.T."/>
            <person name="Niu Q.F."/>
            <person name="Chang L."/>
            <person name="Qiu J."/>
            <person name="Zhao L."/>
            <person name="Xie H.B."/>
            <person name="Fu W.Y."/>
            <person name="Jin J."/>
            <person name="Li X.W."/>
            <person name="Jiao Y."/>
            <person name="Zhou C.C."/>
            <person name="Tu T."/>
            <person name="Chai C.Y."/>
            <person name="Gao J.L."/>
            <person name="Fan L.J."/>
            <person name="van de Weg E."/>
            <person name="Wang J.Y."/>
            <person name="Gao Z.S."/>
        </authorList>
    </citation>
    <scope>NUCLEOTIDE SEQUENCE [LARGE SCALE GENOMIC DNA]</scope>
    <source>
        <tissue evidence="6">Leaves</tissue>
    </source>
</reference>
<evidence type="ECO:0000313" key="6">
    <source>
        <dbReference type="EMBL" id="KAB1203618.1"/>
    </source>
</evidence>
<dbReference type="FunFam" id="1.25.40.10:FF:000393">
    <property type="entry name" value="Pentatricopeptide repeat-containing protein At1g20230"/>
    <property type="match status" value="1"/>
</dbReference>
<sequence>MTRLPFHLFDNLPHTVLHFLDSATASLYQARQAHAHILKAGLSNNADLTTKLLSLYANNHCFAETNLVLDYVSEPNVFTFSTLIHAFSKLGRFGDALRFFSRMISHGLEADAHVFPSVFKACAGLSTLKAGQQVHGIASVSGLTSDSCVQSSLVHMYVKCDRIRDAHVLFNKITRRDVFIWSALIASYSRLGCIDEAKQLFYEMRDTDVEPNLVSWNGMIAGFNRSGSYIEAVLMFQKMHFEGFQPDGCSISSALSAVGDLEDLDMGIQIHGYVIKKGFVPDKFVVSALIDMYGKCTCVVEMSQVFNEMDQMDIGACNALVTGLSRNGHADDALELFRDFKGQGMELGVVSWTSMIASCSQNGKDMEALELFREMQIAGVKPNSVTIPCLLPACGNIAALMHGKAAHCFSLRRGFSSDVYVGSALIDMYAKCGNIQLSRLCFEKLPRKNLVCWNAIMGGYAMHGQAKETVEIFRLMQKIGQKPDFISFTCVLSACSQKGLAEEGWYYFHSMSKEHGMEARMEHYACMVTLLSRVGKLEEAYSMIKNMPFEPDACVWGALLSSCRVHGNVTLGEVAARKLFKLEPKNPGNYILLSNIYASKGKWIEVDKVRDMMKSMGLRKNPGCSWIEVKNKVHMLLAGDKSHPQMDQIIEKLDKLGMEMKKSGYSPKTNFVLQDVEEQEKEQILCGHSEKLAVAFGLLNTRPGFPLRVIAENLSEEEIKGLKHMFSNIDTDNSGTITLEELKIGLSRLGSKLSEAEIKQLMDAADVDKNGTIDYIEFITATMHRHRLDKEETCMKAFRHFDQDDSGLVCWFFKH</sequence>
<evidence type="ECO:0000259" key="5">
    <source>
        <dbReference type="PROSITE" id="PS50222"/>
    </source>
</evidence>
<dbReference type="OrthoDB" id="428658at2759"/>
<evidence type="ECO:0000256" key="3">
    <source>
        <dbReference type="ARBA" id="ARBA00022837"/>
    </source>
</evidence>
<dbReference type="AlphaFoldDB" id="A0A6A1UUW0"/>
<dbReference type="InterPro" id="IPR002048">
    <property type="entry name" value="EF_hand_dom"/>
</dbReference>
<dbReference type="InterPro" id="IPR018247">
    <property type="entry name" value="EF_Hand_1_Ca_BS"/>
</dbReference>
<keyword evidence="3" id="KW-0106">Calcium</keyword>
<dbReference type="CDD" id="cd00051">
    <property type="entry name" value="EFh"/>
    <property type="match status" value="1"/>
</dbReference>
<feature type="domain" description="EF-hand" evidence="5">
    <location>
        <begin position="753"/>
        <end position="788"/>
    </location>
</feature>
<evidence type="ECO:0000256" key="2">
    <source>
        <dbReference type="ARBA" id="ARBA00022737"/>
    </source>
</evidence>
<dbReference type="InterPro" id="IPR032867">
    <property type="entry name" value="DYW_dom"/>
</dbReference>
<dbReference type="Pfam" id="PF13499">
    <property type="entry name" value="EF-hand_7"/>
    <property type="match status" value="1"/>
</dbReference>
<dbReference type="SUPFAM" id="SSF47473">
    <property type="entry name" value="EF-hand"/>
    <property type="match status" value="1"/>
</dbReference>
<dbReference type="FunFam" id="1.25.40.10:FF:000366">
    <property type="entry name" value="Pentatricopeptide (PPR) repeat-containing protein"/>
    <property type="match status" value="1"/>
</dbReference>
<dbReference type="GO" id="GO:0005509">
    <property type="term" value="F:calcium ion binding"/>
    <property type="evidence" value="ECO:0007669"/>
    <property type="project" value="InterPro"/>
</dbReference>
<dbReference type="SMART" id="SM00054">
    <property type="entry name" value="EFh"/>
    <property type="match status" value="2"/>
</dbReference>
<dbReference type="PROSITE" id="PS51375">
    <property type="entry name" value="PPR"/>
    <property type="match status" value="6"/>
</dbReference>
<dbReference type="GO" id="GO:0003723">
    <property type="term" value="F:RNA binding"/>
    <property type="evidence" value="ECO:0007669"/>
    <property type="project" value="InterPro"/>
</dbReference>
<dbReference type="EMBL" id="RXIC02000026">
    <property type="protein sequence ID" value="KAB1203618.1"/>
    <property type="molecule type" value="Genomic_DNA"/>
</dbReference>
<dbReference type="Pfam" id="PF01535">
    <property type="entry name" value="PPR"/>
    <property type="match status" value="3"/>
</dbReference>
<dbReference type="InterPro" id="IPR046849">
    <property type="entry name" value="E2_motif"/>
</dbReference>
<dbReference type="PROSITE" id="PS00018">
    <property type="entry name" value="EF_HAND_1"/>
    <property type="match status" value="2"/>
</dbReference>
<feature type="domain" description="EF-hand" evidence="5">
    <location>
        <begin position="717"/>
        <end position="752"/>
    </location>
</feature>
<dbReference type="FunFam" id="1.10.238.10:FF:000086">
    <property type="entry name" value="calcium-dependent protein kinase SK5"/>
    <property type="match status" value="1"/>
</dbReference>
<comment type="similarity">
    <text evidence="1">Belongs to the PPR family. PCMP-H subfamily.</text>
</comment>
<dbReference type="Gene3D" id="1.10.238.10">
    <property type="entry name" value="EF-hand"/>
    <property type="match status" value="2"/>
</dbReference>
<dbReference type="Pfam" id="PF13041">
    <property type="entry name" value="PPR_2"/>
    <property type="match status" value="4"/>
</dbReference>
<dbReference type="FunFam" id="1.25.40.10:FF:000031">
    <property type="entry name" value="Pentatricopeptide repeat-containing protein mitochondrial"/>
    <property type="match status" value="1"/>
</dbReference>
<dbReference type="GO" id="GO:0009451">
    <property type="term" value="P:RNA modification"/>
    <property type="evidence" value="ECO:0007669"/>
    <property type="project" value="InterPro"/>
</dbReference>
<protein>
    <recommendedName>
        <fullName evidence="5">EF-hand domain-containing protein</fullName>
    </recommendedName>
</protein>
<dbReference type="FunFam" id="1.25.40.10:FF:000598">
    <property type="entry name" value="pentatricopeptide repeat-containing protein At1g20230 isoform X2"/>
    <property type="match status" value="1"/>
</dbReference>
<dbReference type="NCBIfam" id="TIGR00756">
    <property type="entry name" value="PPR"/>
    <property type="match status" value="7"/>
</dbReference>
<dbReference type="PANTHER" id="PTHR47926:SF386">
    <property type="entry name" value="PENTATRICOPEPTIDE REPEAT-CONTAINING PROTEIN"/>
    <property type="match status" value="1"/>
</dbReference>
<proteinExistence type="inferred from homology"/>
<feature type="repeat" description="PPR" evidence="4">
    <location>
        <begin position="177"/>
        <end position="211"/>
    </location>
</feature>
<dbReference type="InterPro" id="IPR011990">
    <property type="entry name" value="TPR-like_helical_dom_sf"/>
</dbReference>
<dbReference type="Pfam" id="PF20430">
    <property type="entry name" value="Eplus_motif"/>
    <property type="match status" value="1"/>
</dbReference>
<feature type="repeat" description="PPR" evidence="4">
    <location>
        <begin position="449"/>
        <end position="483"/>
    </location>
</feature>
<dbReference type="Proteomes" id="UP000516437">
    <property type="component" value="Chromosome 8"/>
</dbReference>
<dbReference type="InterPro" id="IPR046848">
    <property type="entry name" value="E_motif"/>
</dbReference>
<feature type="repeat" description="PPR" evidence="4">
    <location>
        <begin position="76"/>
        <end position="110"/>
    </location>
</feature>
<evidence type="ECO:0000256" key="4">
    <source>
        <dbReference type="PROSITE-ProRule" id="PRU00708"/>
    </source>
</evidence>
<evidence type="ECO:0000256" key="1">
    <source>
        <dbReference type="ARBA" id="ARBA00006643"/>
    </source>
</evidence>
<evidence type="ECO:0000313" key="7">
    <source>
        <dbReference type="Proteomes" id="UP000516437"/>
    </source>
</evidence>
<dbReference type="GO" id="GO:0008270">
    <property type="term" value="F:zinc ion binding"/>
    <property type="evidence" value="ECO:0007669"/>
    <property type="project" value="InterPro"/>
</dbReference>
<dbReference type="InterPro" id="IPR011992">
    <property type="entry name" value="EF-hand-dom_pair"/>
</dbReference>
<organism evidence="6 7">
    <name type="scientific">Morella rubra</name>
    <name type="common">Chinese bayberry</name>
    <dbReference type="NCBI Taxonomy" id="262757"/>
    <lineage>
        <taxon>Eukaryota</taxon>
        <taxon>Viridiplantae</taxon>
        <taxon>Streptophyta</taxon>
        <taxon>Embryophyta</taxon>
        <taxon>Tracheophyta</taxon>
        <taxon>Spermatophyta</taxon>
        <taxon>Magnoliopsida</taxon>
        <taxon>eudicotyledons</taxon>
        <taxon>Gunneridae</taxon>
        <taxon>Pentapetalae</taxon>
        <taxon>rosids</taxon>
        <taxon>fabids</taxon>
        <taxon>Fagales</taxon>
        <taxon>Myricaceae</taxon>
        <taxon>Morella</taxon>
    </lineage>
</organism>
<dbReference type="PROSITE" id="PS50222">
    <property type="entry name" value="EF_HAND_2"/>
    <property type="match status" value="2"/>
</dbReference>
<dbReference type="Pfam" id="PF20431">
    <property type="entry name" value="E_motif"/>
    <property type="match status" value="1"/>
</dbReference>
<dbReference type="InterPro" id="IPR046960">
    <property type="entry name" value="PPR_At4g14850-like_plant"/>
</dbReference>
<dbReference type="Gene3D" id="1.25.40.10">
    <property type="entry name" value="Tetratricopeptide repeat domain"/>
    <property type="match status" value="4"/>
</dbReference>
<comment type="caution">
    <text evidence="6">The sequence shown here is derived from an EMBL/GenBank/DDBJ whole genome shotgun (WGS) entry which is preliminary data.</text>
</comment>